<protein>
    <submittedName>
        <fullName evidence="1">Uncharacterized protein</fullName>
    </submittedName>
</protein>
<dbReference type="AlphaFoldDB" id="A0A179HEG6"/>
<dbReference type="Proteomes" id="UP000078240">
    <property type="component" value="Unassembled WGS sequence"/>
</dbReference>
<evidence type="ECO:0000313" key="1">
    <source>
        <dbReference type="EMBL" id="OAQ87971.1"/>
    </source>
</evidence>
<proteinExistence type="predicted"/>
<gene>
    <name evidence="1" type="ORF">VFPBJ_02012</name>
</gene>
<name>A0A179HEG6_PURLI</name>
<dbReference type="EMBL" id="LSBH01000001">
    <property type="protein sequence ID" value="OAQ87971.1"/>
    <property type="molecule type" value="Genomic_DNA"/>
</dbReference>
<accession>A0A179HEG6</accession>
<organism evidence="1 2">
    <name type="scientific">Purpureocillium lilacinum</name>
    <name type="common">Paecilomyces lilacinus</name>
    <dbReference type="NCBI Taxonomy" id="33203"/>
    <lineage>
        <taxon>Eukaryota</taxon>
        <taxon>Fungi</taxon>
        <taxon>Dikarya</taxon>
        <taxon>Ascomycota</taxon>
        <taxon>Pezizomycotina</taxon>
        <taxon>Sordariomycetes</taxon>
        <taxon>Hypocreomycetidae</taxon>
        <taxon>Hypocreales</taxon>
        <taxon>Ophiocordycipitaceae</taxon>
        <taxon>Purpureocillium</taxon>
    </lineage>
</organism>
<evidence type="ECO:0000313" key="2">
    <source>
        <dbReference type="Proteomes" id="UP000078240"/>
    </source>
</evidence>
<comment type="caution">
    <text evidence="1">The sequence shown here is derived from an EMBL/GenBank/DDBJ whole genome shotgun (WGS) entry which is preliminary data.</text>
</comment>
<sequence>MRYAWSIYAGDMTGGRPQPSEKLQLSVTHEIVVSVDNLLQMIETYRGPKPQMPHISWADPVCVEVVRDGGEVNHQHSLLGRITGKQPTIHVGLAGLESLRVCSQELVAIDKHTLMGGVNVEMITMA</sequence>
<reference evidence="1 2" key="1">
    <citation type="submission" date="2016-01" db="EMBL/GenBank/DDBJ databases">
        <title>Biosynthesis of antibiotic leucinostatins and their inhibition on Phytophthora in bio-control Purpureocillium lilacinum.</title>
        <authorList>
            <person name="Wang G."/>
            <person name="Liu Z."/>
            <person name="Lin R."/>
            <person name="Li E."/>
            <person name="Mao Z."/>
            <person name="Ling J."/>
            <person name="Yin W."/>
            <person name="Xie B."/>
        </authorList>
    </citation>
    <scope>NUCLEOTIDE SEQUENCE [LARGE SCALE GENOMIC DNA]</scope>
    <source>
        <strain evidence="1">PLBJ-1</strain>
    </source>
</reference>